<comment type="caution">
    <text evidence="10">The sequence shown here is derived from an EMBL/GenBank/DDBJ whole genome shotgun (WGS) entry which is preliminary data.</text>
</comment>
<dbReference type="InterPro" id="IPR004680">
    <property type="entry name" value="Cit_transptr-like_dom"/>
</dbReference>
<evidence type="ECO:0000256" key="6">
    <source>
        <dbReference type="ARBA" id="ARBA00022989"/>
    </source>
</evidence>
<proteinExistence type="inferred from homology"/>
<feature type="transmembrane region" description="Helical" evidence="8">
    <location>
        <begin position="276"/>
        <end position="298"/>
    </location>
</feature>
<dbReference type="Proteomes" id="UP000074294">
    <property type="component" value="Unassembled WGS sequence"/>
</dbReference>
<accession>A0A147JTL8</accession>
<feature type="transmembrane region" description="Helical" evidence="8">
    <location>
        <begin position="393"/>
        <end position="411"/>
    </location>
</feature>
<sequence>MIIPLIVLAAVFLLIAVRQVGQVRLQIWQIMLLGAIAVLITGQISPAEALQSINVDVMLFLFGMFVVGAAMEESGYLSHLAYNLFKRARSIDSLILSILFGMGVASAFLMNDTIAIIGTPAMLLLAKKHRISPKLLLTLAFAVTIGSVTSPIGNPQNVLIAINGDVPNPFITFSRYLLLPTILNLLVAYFLLKLFHREQFHSRPLSHSQEPIKDHQLARLSKISLLLIVALVIIKILLGFFAPQVDFRLTYVALAAAIPILIFSPRRARILRNIDWQTLIFFAAMFVLMQSVWLTGFFQSTITSLNLNIISIPMILIISVLVSQFISNVPLVALYLPMLTHAGASVKEMVALAAGSTIAGNLFILGAASNVIIIQNAEKKSGETLTFFEFSRIGIPLTVLNVLIYWAFLSLP</sequence>
<dbReference type="AlphaFoldDB" id="A0A147JTL8"/>
<keyword evidence="4" id="KW-1003">Cell membrane</keyword>
<feature type="transmembrane region" description="Helical" evidence="8">
    <location>
        <begin position="173"/>
        <end position="192"/>
    </location>
</feature>
<comment type="similarity">
    <text evidence="2">Belongs to the CitM (TC 2.A.11) transporter family.</text>
</comment>
<keyword evidence="3" id="KW-0813">Transport</keyword>
<feature type="transmembrane region" description="Helical" evidence="8">
    <location>
        <begin position="94"/>
        <end position="123"/>
    </location>
</feature>
<feature type="domain" description="Citrate transporter-like" evidence="9">
    <location>
        <begin position="19"/>
        <end position="343"/>
    </location>
</feature>
<feature type="transmembrane region" description="Helical" evidence="8">
    <location>
        <begin position="28"/>
        <end position="45"/>
    </location>
</feature>
<reference evidence="10 11" key="1">
    <citation type="journal article" date="2016" name="Nat. Microbiol.">
        <title>Genomic inference of the metabolism of cosmopolitan subsurface Archaea, Hadesarchaea.</title>
        <authorList>
            <person name="Baker B.J."/>
            <person name="Saw J.H."/>
            <person name="Lind A.E."/>
            <person name="Lazar C.S."/>
            <person name="Hinrichs K.-U."/>
            <person name="Teske A.P."/>
            <person name="Ettema T.J."/>
        </authorList>
    </citation>
    <scope>NUCLEOTIDE SEQUENCE [LARGE SCALE GENOMIC DNA]</scope>
</reference>
<name>A0A147JTL8_HADYE</name>
<evidence type="ECO:0000259" key="9">
    <source>
        <dbReference type="Pfam" id="PF03600"/>
    </source>
</evidence>
<evidence type="ECO:0000256" key="5">
    <source>
        <dbReference type="ARBA" id="ARBA00022692"/>
    </source>
</evidence>
<dbReference type="GO" id="GO:0005886">
    <property type="term" value="C:plasma membrane"/>
    <property type="evidence" value="ECO:0007669"/>
    <property type="project" value="UniProtKB-SubCell"/>
</dbReference>
<comment type="subcellular location">
    <subcellularLocation>
        <location evidence="1">Cell membrane</location>
        <topology evidence="1">Multi-pass membrane protein</topology>
    </subcellularLocation>
</comment>
<evidence type="ECO:0000256" key="4">
    <source>
        <dbReference type="ARBA" id="ARBA00022475"/>
    </source>
</evidence>
<evidence type="ECO:0000313" key="11">
    <source>
        <dbReference type="Proteomes" id="UP000074294"/>
    </source>
</evidence>
<feature type="transmembrane region" description="Helical" evidence="8">
    <location>
        <begin position="57"/>
        <end position="82"/>
    </location>
</feature>
<dbReference type="PRINTS" id="PR00758">
    <property type="entry name" value="ARSENICPUMP"/>
</dbReference>
<evidence type="ECO:0000256" key="1">
    <source>
        <dbReference type="ARBA" id="ARBA00004651"/>
    </source>
</evidence>
<dbReference type="EMBL" id="LQMQ01000054">
    <property type="protein sequence ID" value="KUO39856.1"/>
    <property type="molecule type" value="Genomic_DNA"/>
</dbReference>
<dbReference type="PANTHER" id="PTHR43302">
    <property type="entry name" value="TRANSPORTER ARSB-RELATED"/>
    <property type="match status" value="1"/>
</dbReference>
<feature type="transmembrane region" description="Helical" evidence="8">
    <location>
        <begin position="223"/>
        <end position="242"/>
    </location>
</feature>
<dbReference type="InterPro" id="IPR000802">
    <property type="entry name" value="Arsenical_pump_ArsB"/>
</dbReference>
<organism evidence="10 11">
    <name type="scientific">Hadarchaeum yellowstonense</name>
    <dbReference type="NCBI Taxonomy" id="1776334"/>
    <lineage>
        <taxon>Archaea</taxon>
        <taxon>Methanobacteriati</taxon>
        <taxon>Candidatus Hadarchaeota</taxon>
        <taxon>Candidatus Hadarchaeia</taxon>
        <taxon>Candidatus Hadarchaeales</taxon>
        <taxon>Candidatus Hadarchaeaceae</taxon>
        <taxon>Candidatus Hadarchaeum</taxon>
    </lineage>
</organism>
<keyword evidence="6 8" id="KW-1133">Transmembrane helix</keyword>
<dbReference type="Pfam" id="PF03600">
    <property type="entry name" value="CitMHS"/>
    <property type="match status" value="1"/>
</dbReference>
<evidence type="ECO:0000256" key="7">
    <source>
        <dbReference type="ARBA" id="ARBA00023136"/>
    </source>
</evidence>
<feature type="transmembrane region" description="Helical" evidence="8">
    <location>
        <begin position="135"/>
        <end position="153"/>
    </location>
</feature>
<feature type="transmembrane region" description="Helical" evidence="8">
    <location>
        <begin position="349"/>
        <end position="373"/>
    </location>
</feature>
<feature type="transmembrane region" description="Helical" evidence="8">
    <location>
        <begin position="310"/>
        <end position="337"/>
    </location>
</feature>
<dbReference type="STRING" id="1776334.APZ16_04770"/>
<dbReference type="PANTHER" id="PTHR43302:SF5">
    <property type="entry name" value="TRANSPORTER ARSB-RELATED"/>
    <property type="match status" value="1"/>
</dbReference>
<evidence type="ECO:0000256" key="3">
    <source>
        <dbReference type="ARBA" id="ARBA00022448"/>
    </source>
</evidence>
<keyword evidence="5 8" id="KW-0812">Transmembrane</keyword>
<evidence type="ECO:0000313" key="10">
    <source>
        <dbReference type="EMBL" id="KUO39856.1"/>
    </source>
</evidence>
<dbReference type="GO" id="GO:0015105">
    <property type="term" value="F:arsenite transmembrane transporter activity"/>
    <property type="evidence" value="ECO:0007669"/>
    <property type="project" value="InterPro"/>
</dbReference>
<keyword evidence="7 8" id="KW-0472">Membrane</keyword>
<evidence type="ECO:0000256" key="2">
    <source>
        <dbReference type="ARBA" id="ARBA00009843"/>
    </source>
</evidence>
<gene>
    <name evidence="10" type="ORF">APZ16_04770</name>
</gene>
<protein>
    <submittedName>
        <fullName evidence="10">Anion transporter</fullName>
    </submittedName>
</protein>
<evidence type="ECO:0000256" key="8">
    <source>
        <dbReference type="SAM" id="Phobius"/>
    </source>
</evidence>